<organism evidence="2 3">
    <name type="scientific">Desmophyllum pertusum</name>
    <dbReference type="NCBI Taxonomy" id="174260"/>
    <lineage>
        <taxon>Eukaryota</taxon>
        <taxon>Metazoa</taxon>
        <taxon>Cnidaria</taxon>
        <taxon>Anthozoa</taxon>
        <taxon>Hexacorallia</taxon>
        <taxon>Scleractinia</taxon>
        <taxon>Caryophylliina</taxon>
        <taxon>Caryophylliidae</taxon>
        <taxon>Desmophyllum</taxon>
    </lineage>
</organism>
<sequence>MKAKELLDYRWITGPAFLWEKENKWPTSDQEDNQASHELQQDDPEVKKSVAMATTATAQFEQADSQKLNLAERVEYFSDWYRAKRAVALCQRYVRCLRDRVHKKQCNNEETRSLKGLTPEEPRFIKPIENLLIVDFCDNNDVK</sequence>
<gene>
    <name evidence="2" type="ORF">OS493_021718</name>
</gene>
<reference evidence="2" key="1">
    <citation type="submission" date="2023-01" db="EMBL/GenBank/DDBJ databases">
        <title>Genome assembly of the deep-sea coral Lophelia pertusa.</title>
        <authorList>
            <person name="Herrera S."/>
            <person name="Cordes E."/>
        </authorList>
    </citation>
    <scope>NUCLEOTIDE SEQUENCE</scope>
    <source>
        <strain evidence="2">USNM1676648</strain>
        <tissue evidence="2">Polyp</tissue>
    </source>
</reference>
<dbReference type="Proteomes" id="UP001163046">
    <property type="component" value="Unassembled WGS sequence"/>
</dbReference>
<keyword evidence="3" id="KW-1185">Reference proteome</keyword>
<accession>A0A9X0CDU4</accession>
<dbReference type="OrthoDB" id="5985364at2759"/>
<dbReference type="PANTHER" id="PTHR47331:SF1">
    <property type="entry name" value="GAG-LIKE PROTEIN"/>
    <property type="match status" value="1"/>
</dbReference>
<evidence type="ECO:0000256" key="1">
    <source>
        <dbReference type="SAM" id="MobiDB-lite"/>
    </source>
</evidence>
<dbReference type="EMBL" id="MU827791">
    <property type="protein sequence ID" value="KAJ7330786.1"/>
    <property type="molecule type" value="Genomic_DNA"/>
</dbReference>
<dbReference type="AlphaFoldDB" id="A0A9X0CDU4"/>
<evidence type="ECO:0000313" key="2">
    <source>
        <dbReference type="EMBL" id="KAJ7330786.1"/>
    </source>
</evidence>
<evidence type="ECO:0000313" key="3">
    <source>
        <dbReference type="Proteomes" id="UP001163046"/>
    </source>
</evidence>
<feature type="region of interest" description="Disordered" evidence="1">
    <location>
        <begin position="24"/>
        <end position="46"/>
    </location>
</feature>
<dbReference type="PANTHER" id="PTHR47331">
    <property type="entry name" value="PHD-TYPE DOMAIN-CONTAINING PROTEIN"/>
    <property type="match status" value="1"/>
</dbReference>
<comment type="caution">
    <text evidence="2">The sequence shown here is derived from an EMBL/GenBank/DDBJ whole genome shotgun (WGS) entry which is preliminary data.</text>
</comment>
<protein>
    <submittedName>
        <fullName evidence="2">Uncharacterized protein</fullName>
    </submittedName>
</protein>
<proteinExistence type="predicted"/>
<name>A0A9X0CDU4_9CNID</name>